<gene>
    <name evidence="11" type="ORF">CDL12_29714</name>
</gene>
<keyword evidence="8" id="KW-0464">Manganese</keyword>
<accession>A0A2G9FXM4</accession>
<dbReference type="InterPro" id="IPR015655">
    <property type="entry name" value="PP2C"/>
</dbReference>
<comment type="similarity">
    <text evidence="9">Belongs to the PP2C family.</text>
</comment>
<dbReference type="SUPFAM" id="SSF81606">
    <property type="entry name" value="PP2C-like"/>
    <property type="match status" value="1"/>
</dbReference>
<dbReference type="AlphaFoldDB" id="A0A2G9FXM4"/>
<evidence type="ECO:0000256" key="3">
    <source>
        <dbReference type="ARBA" id="ARBA00013081"/>
    </source>
</evidence>
<evidence type="ECO:0000259" key="10">
    <source>
        <dbReference type="PROSITE" id="PS51746"/>
    </source>
</evidence>
<evidence type="ECO:0000313" key="11">
    <source>
        <dbReference type="EMBL" id="PIM97807.1"/>
    </source>
</evidence>
<dbReference type="EC" id="3.1.3.16" evidence="3"/>
<dbReference type="Pfam" id="PF00481">
    <property type="entry name" value="PP2C"/>
    <property type="match status" value="1"/>
</dbReference>
<evidence type="ECO:0000256" key="7">
    <source>
        <dbReference type="ARBA" id="ARBA00022912"/>
    </source>
</evidence>
<sequence>MAEVARRLREYYSRMLGPKYSGEMERSRARRHRRILLRRNAAIASTVAANGTDCLPDQNGGGQSGSSSTAVGIPVHMGGFSLMPAGNGGSATEGGASPEEENAVPVIGAVAVAGRQREMEDAVSIHARLCTPAINRCLPVHYFGVYDGHGGPHFAIMCKTKMHAILKEELMGLPVRNSQTGASSSRAAPSPVLITDESALQEAWRVVITRCFWRTEMAALNTCCCGSVGLCCSCDRSAVAYSGSTAVAVVLTEKHIVVGNCGDSRAILYRGGRIIPLSFDHKPDRADEKARILASGGRVFNNDTARVQGILAMSRAIGDTYLKPYVISEPEVTFTRRDIGDEFLVIASDGLWDMMTNEMICRVTGECLREERPTMVAAGGFYRDLNIAPPENEGPPPAVFPSRSASAAALLTRLALARNSGDNISVVVVDLKRTVGDDEESEDDNEVN</sequence>
<keyword evidence="4" id="KW-0479">Metal-binding</keyword>
<evidence type="ECO:0000313" key="12">
    <source>
        <dbReference type="Proteomes" id="UP000231279"/>
    </source>
</evidence>
<evidence type="ECO:0000256" key="2">
    <source>
        <dbReference type="ARBA" id="ARBA00001946"/>
    </source>
</evidence>
<protein>
    <recommendedName>
        <fullName evidence="3">protein-serine/threonine phosphatase</fullName>
        <ecNumber evidence="3">3.1.3.16</ecNumber>
    </recommendedName>
</protein>
<comment type="cofactor">
    <cofactor evidence="2">
        <name>Mg(2+)</name>
        <dbReference type="ChEBI" id="CHEBI:18420"/>
    </cofactor>
</comment>
<dbReference type="OrthoDB" id="10264738at2759"/>
<dbReference type="GO" id="GO:0004722">
    <property type="term" value="F:protein serine/threonine phosphatase activity"/>
    <property type="evidence" value="ECO:0007669"/>
    <property type="project" value="UniProtKB-EC"/>
</dbReference>
<dbReference type="PANTHER" id="PTHR47992">
    <property type="entry name" value="PROTEIN PHOSPHATASE"/>
    <property type="match status" value="1"/>
</dbReference>
<evidence type="ECO:0000256" key="8">
    <source>
        <dbReference type="ARBA" id="ARBA00023211"/>
    </source>
</evidence>
<evidence type="ECO:0000256" key="5">
    <source>
        <dbReference type="ARBA" id="ARBA00022801"/>
    </source>
</evidence>
<dbReference type="CDD" id="cd00143">
    <property type="entry name" value="PP2Cc"/>
    <property type="match status" value="1"/>
</dbReference>
<keyword evidence="12" id="KW-1185">Reference proteome</keyword>
<dbReference type="InterPro" id="IPR036457">
    <property type="entry name" value="PPM-type-like_dom_sf"/>
</dbReference>
<keyword evidence="6" id="KW-0460">Magnesium</keyword>
<dbReference type="SMART" id="SM00332">
    <property type="entry name" value="PP2Cc"/>
    <property type="match status" value="1"/>
</dbReference>
<keyword evidence="5 9" id="KW-0378">Hydrolase</keyword>
<comment type="caution">
    <text evidence="11">The sequence shown here is derived from an EMBL/GenBank/DDBJ whole genome shotgun (WGS) entry which is preliminary data.</text>
</comment>
<comment type="cofactor">
    <cofactor evidence="1">
        <name>Mn(2+)</name>
        <dbReference type="ChEBI" id="CHEBI:29035"/>
    </cofactor>
</comment>
<dbReference type="STRING" id="429701.A0A2G9FXM4"/>
<proteinExistence type="inferred from homology"/>
<evidence type="ECO:0000256" key="6">
    <source>
        <dbReference type="ARBA" id="ARBA00022842"/>
    </source>
</evidence>
<feature type="domain" description="PPM-type phosphatase" evidence="10">
    <location>
        <begin position="106"/>
        <end position="431"/>
    </location>
</feature>
<dbReference type="FunFam" id="3.60.40.10:FF:000291">
    <property type="entry name" value="Protein phosphatase 2C 50"/>
    <property type="match status" value="1"/>
</dbReference>
<dbReference type="PROSITE" id="PS51746">
    <property type="entry name" value="PPM_2"/>
    <property type="match status" value="1"/>
</dbReference>
<dbReference type="InterPro" id="IPR001932">
    <property type="entry name" value="PPM-type_phosphatase-like_dom"/>
</dbReference>
<name>A0A2G9FXM4_9LAMI</name>
<dbReference type="InterPro" id="IPR000222">
    <property type="entry name" value="PP2C_BS"/>
</dbReference>
<organism evidence="11 12">
    <name type="scientific">Handroanthus impetiginosus</name>
    <dbReference type="NCBI Taxonomy" id="429701"/>
    <lineage>
        <taxon>Eukaryota</taxon>
        <taxon>Viridiplantae</taxon>
        <taxon>Streptophyta</taxon>
        <taxon>Embryophyta</taxon>
        <taxon>Tracheophyta</taxon>
        <taxon>Spermatophyta</taxon>
        <taxon>Magnoliopsida</taxon>
        <taxon>eudicotyledons</taxon>
        <taxon>Gunneridae</taxon>
        <taxon>Pentapetalae</taxon>
        <taxon>asterids</taxon>
        <taxon>lamiids</taxon>
        <taxon>Lamiales</taxon>
        <taxon>Bignoniaceae</taxon>
        <taxon>Crescentiina</taxon>
        <taxon>Tabebuia alliance</taxon>
        <taxon>Handroanthus</taxon>
    </lineage>
</organism>
<dbReference type="EMBL" id="NKXS01009093">
    <property type="protein sequence ID" value="PIM97807.1"/>
    <property type="molecule type" value="Genomic_DNA"/>
</dbReference>
<evidence type="ECO:0000256" key="9">
    <source>
        <dbReference type="RuleBase" id="RU003465"/>
    </source>
</evidence>
<dbReference type="Gene3D" id="3.60.40.10">
    <property type="entry name" value="PPM-type phosphatase domain"/>
    <property type="match status" value="1"/>
</dbReference>
<dbReference type="GO" id="GO:0046872">
    <property type="term" value="F:metal ion binding"/>
    <property type="evidence" value="ECO:0007669"/>
    <property type="project" value="UniProtKB-KW"/>
</dbReference>
<reference evidence="12" key="1">
    <citation type="journal article" date="2018" name="Gigascience">
        <title>Genome assembly of the Pink Ipe (Handroanthus impetiginosus, Bignoniaceae), a highly valued, ecologically keystone Neotropical timber forest tree.</title>
        <authorList>
            <person name="Silva-Junior O.B."/>
            <person name="Grattapaglia D."/>
            <person name="Novaes E."/>
            <person name="Collevatti R.G."/>
        </authorList>
    </citation>
    <scope>NUCLEOTIDE SEQUENCE [LARGE SCALE GENOMIC DNA]</scope>
    <source>
        <strain evidence="12">cv. UFG-1</strain>
    </source>
</reference>
<keyword evidence="7 9" id="KW-0904">Protein phosphatase</keyword>
<dbReference type="PROSITE" id="PS01032">
    <property type="entry name" value="PPM_1"/>
    <property type="match status" value="1"/>
</dbReference>
<evidence type="ECO:0000256" key="4">
    <source>
        <dbReference type="ARBA" id="ARBA00022723"/>
    </source>
</evidence>
<evidence type="ECO:0000256" key="1">
    <source>
        <dbReference type="ARBA" id="ARBA00001936"/>
    </source>
</evidence>
<dbReference type="Proteomes" id="UP000231279">
    <property type="component" value="Unassembled WGS sequence"/>
</dbReference>